<comment type="subcellular location">
    <subcellularLocation>
        <location evidence="1 4">Spore core</location>
    </subcellularLocation>
</comment>
<evidence type="ECO:0000313" key="5">
    <source>
        <dbReference type="EMBL" id="GHH98872.1"/>
    </source>
</evidence>
<evidence type="ECO:0000256" key="1">
    <source>
        <dbReference type="ARBA" id="ARBA00004288"/>
    </source>
</evidence>
<keyword evidence="3 4" id="KW-0749">Sporulation</keyword>
<comment type="induction">
    <text evidence="4">Expressed only in the forespore compartment of sporulating cells.</text>
</comment>
<gene>
    <name evidence="4" type="primary">sspH</name>
    <name evidence="5" type="ORF">AM1BK_24150</name>
</gene>
<dbReference type="Pfam" id="PF08141">
    <property type="entry name" value="SspH"/>
    <property type="match status" value="1"/>
</dbReference>
<protein>
    <recommendedName>
        <fullName evidence="4">Small, acid-soluble spore protein H</fullName>
        <shortName evidence="4">SASP H</shortName>
    </recommendedName>
</protein>
<dbReference type="RefSeq" id="WP_191273111.1">
    <property type="nucleotide sequence ID" value="NZ_BNDS01000009.1"/>
</dbReference>
<comment type="caution">
    <text evidence="5">The sequence shown here is derived from an EMBL/GenBank/DDBJ whole genome shotgun (WGS) entry which is preliminary data.</text>
</comment>
<evidence type="ECO:0000256" key="4">
    <source>
        <dbReference type="HAMAP-Rule" id="MF_00667"/>
    </source>
</evidence>
<sequence>MKINRVKEILASKEEISVHYHGVPVWIENVDDASGKAFVSQRGNHDERRLVAIEGLKEE</sequence>
<organism evidence="5 6">
    <name type="scientific">Neobacillus kokaensis</name>
    <dbReference type="NCBI Taxonomy" id="2759023"/>
    <lineage>
        <taxon>Bacteria</taxon>
        <taxon>Bacillati</taxon>
        <taxon>Bacillota</taxon>
        <taxon>Bacilli</taxon>
        <taxon>Bacillales</taxon>
        <taxon>Bacillaceae</taxon>
        <taxon>Neobacillus</taxon>
    </lineage>
</organism>
<evidence type="ECO:0000256" key="3">
    <source>
        <dbReference type="ARBA" id="ARBA00022969"/>
    </source>
</evidence>
<name>A0ABQ3N5H0_9BACI</name>
<evidence type="ECO:0000313" key="6">
    <source>
        <dbReference type="Proteomes" id="UP000637074"/>
    </source>
</evidence>
<dbReference type="HAMAP" id="MF_00667">
    <property type="entry name" value="SspH"/>
    <property type="match status" value="1"/>
</dbReference>
<keyword evidence="6" id="KW-1185">Reference proteome</keyword>
<dbReference type="Proteomes" id="UP000637074">
    <property type="component" value="Unassembled WGS sequence"/>
</dbReference>
<comment type="similarity">
    <text evidence="2 4">Belongs to the SspH family.</text>
</comment>
<reference evidence="5 6" key="1">
    <citation type="journal article" date="2022" name="Int. J. Syst. Evol. Microbiol.">
        <title>Neobacillus kokaensis sp. nov., isolated from soil.</title>
        <authorList>
            <person name="Yuki K."/>
            <person name="Matsubara H."/>
            <person name="Yamaguchi S."/>
        </authorList>
    </citation>
    <scope>NUCLEOTIDE SEQUENCE [LARGE SCALE GENOMIC DNA]</scope>
    <source>
        <strain evidence="5 6">LOB 377</strain>
    </source>
</reference>
<accession>A0ABQ3N5H0</accession>
<dbReference type="NCBIfam" id="TIGR02861">
    <property type="entry name" value="SASP_H"/>
    <property type="match status" value="1"/>
</dbReference>
<proteinExistence type="evidence at transcript level"/>
<dbReference type="InterPro" id="IPR012610">
    <property type="entry name" value="SASP_SspH"/>
</dbReference>
<dbReference type="EMBL" id="BNDS01000009">
    <property type="protein sequence ID" value="GHH98872.1"/>
    <property type="molecule type" value="Genomic_DNA"/>
</dbReference>
<evidence type="ECO:0000256" key="2">
    <source>
        <dbReference type="ARBA" id="ARBA00006573"/>
    </source>
</evidence>